<reference evidence="2" key="1">
    <citation type="submission" date="2016-03" db="EMBL/GenBank/DDBJ databases">
        <title>Draft genome sequence of Rosellinia necatrix.</title>
        <authorList>
            <person name="Kanematsu S."/>
        </authorList>
    </citation>
    <scope>NUCLEOTIDE SEQUENCE [LARGE SCALE GENOMIC DNA]</scope>
    <source>
        <strain evidence="2">W97</strain>
    </source>
</reference>
<keyword evidence="3" id="KW-1185">Reference proteome</keyword>
<dbReference type="InterPro" id="IPR036770">
    <property type="entry name" value="Ankyrin_rpt-contain_sf"/>
</dbReference>
<dbReference type="OrthoDB" id="341259at2759"/>
<gene>
    <name evidence="2" type="ORF">SAMD00023353_0401890</name>
</gene>
<keyword evidence="1" id="KW-0732">Signal</keyword>
<sequence length="151" mass="16210">MIYWTSGKWRLGVATLLLNWSPFGQSTVQEALSYATDCRIVGLGDLPRYEGIDYLDQQLLIALLIDAGANPNSRLNDVPLVCRAAQNAGLTGALKILLEKDSDPNQTNDCGHSALHVLANPVPAGPSNVSGYLQNESAIRLLLQHGASTAR</sequence>
<proteinExistence type="predicted"/>
<dbReference type="STRING" id="77044.A0A1S8A5E7"/>
<evidence type="ECO:0000313" key="2">
    <source>
        <dbReference type="EMBL" id="GAW25291.1"/>
    </source>
</evidence>
<organism evidence="2">
    <name type="scientific">Rosellinia necatrix</name>
    <name type="common">White root-rot fungus</name>
    <dbReference type="NCBI Taxonomy" id="77044"/>
    <lineage>
        <taxon>Eukaryota</taxon>
        <taxon>Fungi</taxon>
        <taxon>Dikarya</taxon>
        <taxon>Ascomycota</taxon>
        <taxon>Pezizomycotina</taxon>
        <taxon>Sordariomycetes</taxon>
        <taxon>Xylariomycetidae</taxon>
        <taxon>Xylariales</taxon>
        <taxon>Xylariaceae</taxon>
        <taxon>Rosellinia</taxon>
    </lineage>
</organism>
<evidence type="ECO:0000256" key="1">
    <source>
        <dbReference type="SAM" id="SignalP"/>
    </source>
</evidence>
<accession>A0A1S8A5E7</accession>
<protein>
    <submittedName>
        <fullName evidence="2">Putative ankyrin repeat-containing protein</fullName>
    </submittedName>
</protein>
<feature type="signal peptide" evidence="1">
    <location>
        <begin position="1"/>
        <end position="26"/>
    </location>
</feature>
<dbReference type="EMBL" id="DF977449">
    <property type="protein sequence ID" value="GAW25291.1"/>
    <property type="molecule type" value="Genomic_DNA"/>
</dbReference>
<feature type="chain" id="PRO_5012029169" evidence="1">
    <location>
        <begin position="27"/>
        <end position="151"/>
    </location>
</feature>
<dbReference type="AlphaFoldDB" id="A0A1S8A5E7"/>
<dbReference type="Gene3D" id="1.25.40.20">
    <property type="entry name" value="Ankyrin repeat-containing domain"/>
    <property type="match status" value="1"/>
</dbReference>
<evidence type="ECO:0000313" key="3">
    <source>
        <dbReference type="Proteomes" id="UP000054516"/>
    </source>
</evidence>
<dbReference type="Proteomes" id="UP000054516">
    <property type="component" value="Unassembled WGS sequence"/>
</dbReference>
<name>A0A1S8A5E7_ROSNE</name>
<dbReference type="SUPFAM" id="SSF48403">
    <property type="entry name" value="Ankyrin repeat"/>
    <property type="match status" value="1"/>
</dbReference>